<dbReference type="PROSITE" id="PS00330">
    <property type="entry name" value="HEMOLYSIN_CALCIUM"/>
    <property type="match status" value="3"/>
</dbReference>
<dbReference type="InterPro" id="IPR050557">
    <property type="entry name" value="RTX_toxin/Mannuronan_C5-epim"/>
</dbReference>
<dbReference type="Gene3D" id="2.150.10.10">
    <property type="entry name" value="Serralysin-like metalloprotease, C-terminal"/>
    <property type="match status" value="3"/>
</dbReference>
<accession>A0A479ZPH5</accession>
<dbReference type="InterPro" id="IPR011049">
    <property type="entry name" value="Serralysin-like_metalloprot_C"/>
</dbReference>
<dbReference type="RefSeq" id="WP_141292847.1">
    <property type="nucleotide sequence ID" value="NZ_BJCD01000011.1"/>
</dbReference>
<dbReference type="SUPFAM" id="SSF51120">
    <property type="entry name" value="beta-Roll"/>
    <property type="match status" value="1"/>
</dbReference>
<sequence>MSQIVTSEGVASVTLAGGGVALNGVPGKANSISGTADTNLIQGAGLDDTLSAGAAAPVIIYGFSGNELISGSNADTDELYGNQGSDSIYGLGGKDFIAGGEGNDLLYGGDGDDTVFGDVGNDTISGGAGNDILGGGEGNDLIYGDDGNDIIWGEQGNDNLYGGAGNDTIYGGAGNDVIAGGDGNDFINGDKGNDNLSGNAGSDIFAFSSFGSANADVVVDFVSGTDKIALASSTFTSLGVSVETSEFTVVANFNPATPAATAGLVYDSNNGKLYFVTGGAAQEVATFVNNPALKATDFELF</sequence>
<evidence type="ECO:0000256" key="2">
    <source>
        <dbReference type="ARBA" id="ARBA00022525"/>
    </source>
</evidence>
<dbReference type="AlphaFoldDB" id="A0A479ZPH5"/>
<dbReference type="InterPro" id="IPR018511">
    <property type="entry name" value="Hemolysin-typ_Ca-bd_CS"/>
</dbReference>
<dbReference type="EMBL" id="BJCD01000011">
    <property type="protein sequence ID" value="GCL34600.1"/>
    <property type="molecule type" value="Genomic_DNA"/>
</dbReference>
<dbReference type="PRINTS" id="PR00313">
    <property type="entry name" value="CABNDNGRPT"/>
</dbReference>
<dbReference type="PANTHER" id="PTHR38340:SF1">
    <property type="entry name" value="S-LAYER PROTEIN"/>
    <property type="match status" value="1"/>
</dbReference>
<protein>
    <submittedName>
        <fullName evidence="3">Hemolysin-type calcium-binding region protein</fullName>
    </submittedName>
</protein>
<evidence type="ECO:0000256" key="1">
    <source>
        <dbReference type="ARBA" id="ARBA00004613"/>
    </source>
</evidence>
<dbReference type="GO" id="GO:0005576">
    <property type="term" value="C:extracellular region"/>
    <property type="evidence" value="ECO:0007669"/>
    <property type="project" value="UniProtKB-SubCell"/>
</dbReference>
<name>A0A479ZPH5_PLAAG</name>
<evidence type="ECO:0000313" key="4">
    <source>
        <dbReference type="Proteomes" id="UP000299794"/>
    </source>
</evidence>
<comment type="subcellular location">
    <subcellularLocation>
        <location evidence="1">Secreted</location>
    </subcellularLocation>
</comment>
<dbReference type="PANTHER" id="PTHR38340">
    <property type="entry name" value="S-LAYER PROTEIN"/>
    <property type="match status" value="1"/>
</dbReference>
<dbReference type="Proteomes" id="UP000299794">
    <property type="component" value="Unassembled WGS sequence"/>
</dbReference>
<dbReference type="InterPro" id="IPR001343">
    <property type="entry name" value="Hemolysn_Ca-bd"/>
</dbReference>
<gene>
    <name evidence="3" type="ORF">PA905_31000</name>
</gene>
<keyword evidence="2" id="KW-0964">Secreted</keyword>
<dbReference type="Pfam" id="PF00353">
    <property type="entry name" value="HemolysinCabind"/>
    <property type="match status" value="3"/>
</dbReference>
<proteinExistence type="predicted"/>
<organism evidence="3 4">
    <name type="scientific">Planktothrix agardhii CCAP 1459/11A</name>
    <dbReference type="NCBI Taxonomy" id="282420"/>
    <lineage>
        <taxon>Bacteria</taxon>
        <taxon>Bacillati</taxon>
        <taxon>Cyanobacteriota</taxon>
        <taxon>Cyanophyceae</taxon>
        <taxon>Oscillatoriophycideae</taxon>
        <taxon>Oscillatoriales</taxon>
        <taxon>Microcoleaceae</taxon>
        <taxon>Planktothrix</taxon>
    </lineage>
</organism>
<comment type="caution">
    <text evidence="3">The sequence shown here is derived from an EMBL/GenBank/DDBJ whole genome shotgun (WGS) entry which is preliminary data.</text>
</comment>
<evidence type="ECO:0000313" key="3">
    <source>
        <dbReference type="EMBL" id="GCL34600.1"/>
    </source>
</evidence>
<dbReference type="GO" id="GO:0005509">
    <property type="term" value="F:calcium ion binding"/>
    <property type="evidence" value="ECO:0007669"/>
    <property type="project" value="InterPro"/>
</dbReference>
<reference evidence="4" key="1">
    <citation type="submission" date="2019-02" db="EMBL/GenBank/DDBJ databases">
        <title>Draft genome sequence of Planktothrix agardhii NIES-905.</title>
        <authorList>
            <person name="Yamaguchi H."/>
            <person name="Suzuki S."/>
            <person name="Kawachi M."/>
        </authorList>
    </citation>
    <scope>NUCLEOTIDE SEQUENCE [LARGE SCALE GENOMIC DNA]</scope>
    <source>
        <strain evidence="4">CCAP 1459/11A</strain>
    </source>
</reference>